<comment type="caution">
    <text evidence="3">The sequence shown here is derived from an EMBL/GenBank/DDBJ whole genome shotgun (WGS) entry which is preliminary data.</text>
</comment>
<keyword evidence="2" id="KW-0732">Signal</keyword>
<keyword evidence="4" id="KW-1185">Reference proteome</keyword>
<keyword evidence="1" id="KW-0812">Transmembrane</keyword>
<feature type="signal peptide" evidence="2">
    <location>
        <begin position="1"/>
        <end position="24"/>
    </location>
</feature>
<feature type="transmembrane region" description="Helical" evidence="1">
    <location>
        <begin position="251"/>
        <end position="270"/>
    </location>
</feature>
<sequence>MHSILKTTSPLIVAMALAGAPALAAPIVFSDAGPAAADIQDTVDGFRDEFSQLNSFTPTNEDPDGRREINWDGVPDTLADPNDFPGDFFNGDVPGRARGIEFVETGDTEGFEVSSSSASGVPILFDEPDEYSFFSPERIFRPQDGGTFDILFFDPFDQTTPALSRGFGAVFTGLEFTDQVVLSYFGADGQLLAEESAPPSGLTNLSFLGVVFDDPVVAKVSVGTGLIGFDDEPVFDDFLFGEPIPIDVAPVPLPAGMLFALTSLAGLGGLRRMSRNRRQS</sequence>
<organism evidence="3 4">
    <name type="scientific">Roseobacter sinensis</name>
    <dbReference type="NCBI Taxonomy" id="2931391"/>
    <lineage>
        <taxon>Bacteria</taxon>
        <taxon>Pseudomonadati</taxon>
        <taxon>Pseudomonadota</taxon>
        <taxon>Alphaproteobacteria</taxon>
        <taxon>Rhodobacterales</taxon>
        <taxon>Roseobacteraceae</taxon>
        <taxon>Roseobacter</taxon>
    </lineage>
</organism>
<evidence type="ECO:0000313" key="4">
    <source>
        <dbReference type="Proteomes" id="UP001208690"/>
    </source>
</evidence>
<proteinExistence type="predicted"/>
<evidence type="ECO:0000256" key="2">
    <source>
        <dbReference type="SAM" id="SignalP"/>
    </source>
</evidence>
<dbReference type="EMBL" id="JALIEB010000019">
    <property type="protein sequence ID" value="MCV3273746.1"/>
    <property type="molecule type" value="Genomic_DNA"/>
</dbReference>
<dbReference type="RefSeq" id="WP_263845952.1">
    <property type="nucleotide sequence ID" value="NZ_JALIEB010000019.1"/>
</dbReference>
<gene>
    <name evidence="3" type="ORF">MUB52_20120</name>
</gene>
<evidence type="ECO:0000256" key="1">
    <source>
        <dbReference type="SAM" id="Phobius"/>
    </source>
</evidence>
<keyword evidence="1" id="KW-0472">Membrane</keyword>
<feature type="chain" id="PRO_5047490623" evidence="2">
    <location>
        <begin position="25"/>
        <end position="280"/>
    </location>
</feature>
<accession>A0ABT3BJJ2</accession>
<protein>
    <submittedName>
        <fullName evidence="3">VPLPA-CTERM sorting domain-containing protein</fullName>
    </submittedName>
</protein>
<name>A0ABT3BJJ2_9RHOB</name>
<evidence type="ECO:0000313" key="3">
    <source>
        <dbReference type="EMBL" id="MCV3273746.1"/>
    </source>
</evidence>
<dbReference type="Proteomes" id="UP001208690">
    <property type="component" value="Unassembled WGS sequence"/>
</dbReference>
<reference evidence="3 4" key="1">
    <citation type="submission" date="2022-04" db="EMBL/GenBank/DDBJ databases">
        <title>Roseobacter sp. WL0113 is a bacterium isolated from neritic sediment.</title>
        <authorList>
            <person name="Wang L."/>
            <person name="He W."/>
            <person name="Zhang D.-F."/>
        </authorList>
    </citation>
    <scope>NUCLEOTIDE SEQUENCE [LARGE SCALE GENOMIC DNA]</scope>
    <source>
        <strain evidence="3 4">WL0113</strain>
    </source>
</reference>
<keyword evidence="1" id="KW-1133">Transmembrane helix</keyword>